<evidence type="ECO:0000313" key="3">
    <source>
        <dbReference type="EMBL" id="CAD7703089.1"/>
    </source>
</evidence>
<dbReference type="OrthoDB" id="567998at2759"/>
<sequence length="414" mass="46602">MARMVQFGGLQGETLPLNTTGAPFGVRDKGAFLGRGTKPEVWSNICKFTCAIQMVGGVFLGLLSSVYLFDYMMTTGMIIGALLFVIGAIGFLGSMKMNKDFLNFHIVGAILTIMLSFQFTGQVWREVEVDCALAELYLKSNAVEEITRKTAQNEMFDTIYNRINQMEDMLVMVHDGVKKSTALLSDGNPLADIADDRDFFHSKLDMLHRHASEMLQEIMENPNITKESVAQWKPEHKIALEQKLASAEKVLGRINEHRSDEAGRGINATEYEELLHAVTAAFLTPSEPNNPTEKDTSELAEAHDDLEETQDSITRLQSAVKNLDELTEDNEQVSKQLKERRAHWNTEYIKILQRSRQSQRNAHVNTLENMPEHCIKENTGIEYMGFAGLAVAVAQLVSIYFTLCLQFRIPLKME</sequence>
<feature type="transmembrane region" description="Helical" evidence="2">
    <location>
        <begin position="101"/>
        <end position="119"/>
    </location>
</feature>
<feature type="transmembrane region" description="Helical" evidence="2">
    <location>
        <begin position="75"/>
        <end position="94"/>
    </location>
</feature>
<feature type="transmembrane region" description="Helical" evidence="2">
    <location>
        <begin position="48"/>
        <end position="69"/>
    </location>
</feature>
<keyword evidence="2" id="KW-1133">Transmembrane helix</keyword>
<evidence type="ECO:0000256" key="2">
    <source>
        <dbReference type="SAM" id="Phobius"/>
    </source>
</evidence>
<proteinExistence type="predicted"/>
<dbReference type="Proteomes" id="UP000708148">
    <property type="component" value="Unassembled WGS sequence"/>
</dbReference>
<comment type="caution">
    <text evidence="3">The sequence shown here is derived from an EMBL/GenBank/DDBJ whole genome shotgun (WGS) entry which is preliminary data.</text>
</comment>
<dbReference type="AlphaFoldDB" id="A0A8S1J710"/>
<keyword evidence="4" id="KW-1185">Reference proteome</keyword>
<dbReference type="EMBL" id="CAJHUC010002061">
    <property type="protein sequence ID" value="CAD7703089.1"/>
    <property type="molecule type" value="Genomic_DNA"/>
</dbReference>
<gene>
    <name evidence="3" type="ORF">OSTQU699_LOCUS8446</name>
</gene>
<feature type="transmembrane region" description="Helical" evidence="2">
    <location>
        <begin position="383"/>
        <end position="405"/>
    </location>
</feature>
<keyword evidence="1" id="KW-0175">Coiled coil</keyword>
<protein>
    <submittedName>
        <fullName evidence="3">Uncharacterized protein</fullName>
    </submittedName>
</protein>
<keyword evidence="2" id="KW-0472">Membrane</keyword>
<evidence type="ECO:0000256" key="1">
    <source>
        <dbReference type="SAM" id="Coils"/>
    </source>
</evidence>
<feature type="coiled-coil region" evidence="1">
    <location>
        <begin position="299"/>
        <end position="343"/>
    </location>
</feature>
<name>A0A8S1J710_9CHLO</name>
<reference evidence="3" key="1">
    <citation type="submission" date="2020-12" db="EMBL/GenBank/DDBJ databases">
        <authorList>
            <person name="Iha C."/>
        </authorList>
    </citation>
    <scope>NUCLEOTIDE SEQUENCE</scope>
</reference>
<accession>A0A8S1J710</accession>
<organism evidence="3 4">
    <name type="scientific">Ostreobium quekettii</name>
    <dbReference type="NCBI Taxonomy" id="121088"/>
    <lineage>
        <taxon>Eukaryota</taxon>
        <taxon>Viridiplantae</taxon>
        <taxon>Chlorophyta</taxon>
        <taxon>core chlorophytes</taxon>
        <taxon>Ulvophyceae</taxon>
        <taxon>TCBD clade</taxon>
        <taxon>Bryopsidales</taxon>
        <taxon>Ostreobineae</taxon>
        <taxon>Ostreobiaceae</taxon>
        <taxon>Ostreobium</taxon>
    </lineage>
</organism>
<evidence type="ECO:0000313" key="4">
    <source>
        <dbReference type="Proteomes" id="UP000708148"/>
    </source>
</evidence>
<keyword evidence="2" id="KW-0812">Transmembrane</keyword>